<dbReference type="PANTHER" id="PTHR33627">
    <property type="entry name" value="TRANSPOSASE"/>
    <property type="match status" value="1"/>
</dbReference>
<sequence>MNEDVSAWRSAFDELFARVAGVFFRSEPRRWARAYLTGLLAPVERKNSWQLADAAGAVGPDGLQHLLNRARWEADELRDRLRSYVAEALACPDGVLVPDETGFLKKGVKSAGVQRQYSGTAGRVENSQLGVFLAYAGKSGRALIDRELYLPEAWIGDPDRCRDAGIPENRCSQGVLTKPRLAEAMIARTLDAGVAAGWVAADAAYGRVGRFRAFCETRRLSYVVEVPVRQTVDDLDGRRRVDTLVGRAPAEAWHRVSAGLGERGERVYDWAWATLPSFGDLPAGFTRTLLARRSLDDPTDIAYYLCFHPDTVTREQVVAVAGARWAVEECFQAAKDQCGLDHYQVRKWHPWYRHITLAMLAHAFLAVTAATDPKAHAGWADSQSPTSAVSWR</sequence>
<gene>
    <name evidence="2" type="ORF">KO481_25095</name>
</gene>
<keyword evidence="3" id="KW-1185">Reference proteome</keyword>
<dbReference type="NCBIfam" id="NF033540">
    <property type="entry name" value="transpos_IS701"/>
    <property type="match status" value="1"/>
</dbReference>
<evidence type="ECO:0000313" key="3">
    <source>
        <dbReference type="Proteomes" id="UP000733379"/>
    </source>
</evidence>
<evidence type="ECO:0000259" key="1">
    <source>
        <dbReference type="Pfam" id="PF13546"/>
    </source>
</evidence>
<dbReference type="EMBL" id="JAHKNI010000008">
    <property type="protein sequence ID" value="MBU3064792.1"/>
    <property type="molecule type" value="Genomic_DNA"/>
</dbReference>
<reference evidence="2 3" key="1">
    <citation type="submission" date="2021-06" db="EMBL/GenBank/DDBJ databases">
        <title>Actinomycetes sequencing.</title>
        <authorList>
            <person name="Shan Q."/>
        </authorList>
    </citation>
    <scope>NUCLEOTIDE SEQUENCE [LARGE SCALE GENOMIC DNA]</scope>
    <source>
        <strain evidence="2 3">NEAU-G5</strain>
    </source>
</reference>
<dbReference type="Pfam" id="PF13546">
    <property type="entry name" value="DDE_5"/>
    <property type="match status" value="1"/>
</dbReference>
<dbReference type="Proteomes" id="UP000733379">
    <property type="component" value="Unassembled WGS sequence"/>
</dbReference>
<dbReference type="RefSeq" id="WP_215920418.1">
    <property type="nucleotide sequence ID" value="NZ_JAHKNI010000008.1"/>
</dbReference>
<dbReference type="InterPro" id="IPR039365">
    <property type="entry name" value="IS701-like"/>
</dbReference>
<dbReference type="PANTHER" id="PTHR33627:SF1">
    <property type="entry name" value="TRANSPOSASE"/>
    <property type="match status" value="1"/>
</dbReference>
<feature type="domain" description="Transposase IS701-like DDE" evidence="1">
    <location>
        <begin position="21"/>
        <end position="232"/>
    </location>
</feature>
<dbReference type="SUPFAM" id="SSF53098">
    <property type="entry name" value="Ribonuclease H-like"/>
    <property type="match status" value="1"/>
</dbReference>
<organism evidence="2 3">
    <name type="scientific">Nocardia albiluteola</name>
    <dbReference type="NCBI Taxonomy" id="2842303"/>
    <lineage>
        <taxon>Bacteria</taxon>
        <taxon>Bacillati</taxon>
        <taxon>Actinomycetota</taxon>
        <taxon>Actinomycetes</taxon>
        <taxon>Mycobacteriales</taxon>
        <taxon>Nocardiaceae</taxon>
        <taxon>Nocardia</taxon>
    </lineage>
</organism>
<dbReference type="InterPro" id="IPR012337">
    <property type="entry name" value="RNaseH-like_sf"/>
</dbReference>
<dbReference type="InterPro" id="IPR038721">
    <property type="entry name" value="IS701-like_DDE_dom"/>
</dbReference>
<name>A0ABS6B3B5_9NOCA</name>
<proteinExistence type="predicted"/>
<accession>A0ABS6B3B5</accession>
<protein>
    <submittedName>
        <fullName evidence="2">IS701 family transposase</fullName>
    </submittedName>
</protein>
<evidence type="ECO:0000313" key="2">
    <source>
        <dbReference type="EMBL" id="MBU3064792.1"/>
    </source>
</evidence>
<comment type="caution">
    <text evidence="2">The sequence shown here is derived from an EMBL/GenBank/DDBJ whole genome shotgun (WGS) entry which is preliminary data.</text>
</comment>